<feature type="transmembrane region" description="Helical" evidence="1">
    <location>
        <begin position="25"/>
        <end position="48"/>
    </location>
</feature>
<sequence>MAVIVSRRIIIIVLSERFAPMTPPIITVFVVIIVFQIVTIFTIVTFVIEVTITSRSRLSNVVHKNS</sequence>
<keyword evidence="1" id="KW-0812">Transmembrane</keyword>
<keyword evidence="2" id="KW-1185">Reference proteome</keyword>
<reference evidence="3" key="1">
    <citation type="submission" date="2022-11" db="UniProtKB">
        <authorList>
            <consortium name="WormBaseParasite"/>
        </authorList>
    </citation>
    <scope>IDENTIFICATION</scope>
</reference>
<dbReference type="WBParaSite" id="nRc.2.0.1.t46760-RA">
    <property type="protein sequence ID" value="nRc.2.0.1.t46760-RA"/>
    <property type="gene ID" value="nRc.2.0.1.g46760"/>
</dbReference>
<proteinExistence type="predicted"/>
<dbReference type="Proteomes" id="UP000887565">
    <property type="component" value="Unplaced"/>
</dbReference>
<name>A0A915L6L1_ROMCU</name>
<dbReference type="AlphaFoldDB" id="A0A915L6L1"/>
<protein>
    <submittedName>
        <fullName evidence="3">Uncharacterized protein</fullName>
    </submittedName>
</protein>
<evidence type="ECO:0000313" key="3">
    <source>
        <dbReference type="WBParaSite" id="nRc.2.0.1.t46760-RA"/>
    </source>
</evidence>
<accession>A0A915L6L1</accession>
<keyword evidence="1" id="KW-1133">Transmembrane helix</keyword>
<keyword evidence="1" id="KW-0472">Membrane</keyword>
<organism evidence="2 3">
    <name type="scientific">Romanomermis culicivorax</name>
    <name type="common">Nematode worm</name>
    <dbReference type="NCBI Taxonomy" id="13658"/>
    <lineage>
        <taxon>Eukaryota</taxon>
        <taxon>Metazoa</taxon>
        <taxon>Ecdysozoa</taxon>
        <taxon>Nematoda</taxon>
        <taxon>Enoplea</taxon>
        <taxon>Dorylaimia</taxon>
        <taxon>Mermithida</taxon>
        <taxon>Mermithoidea</taxon>
        <taxon>Mermithidae</taxon>
        <taxon>Romanomermis</taxon>
    </lineage>
</organism>
<evidence type="ECO:0000313" key="2">
    <source>
        <dbReference type="Proteomes" id="UP000887565"/>
    </source>
</evidence>
<evidence type="ECO:0000256" key="1">
    <source>
        <dbReference type="SAM" id="Phobius"/>
    </source>
</evidence>